<dbReference type="OrthoDB" id="15153at2759"/>
<dbReference type="GO" id="GO:0005975">
    <property type="term" value="P:carbohydrate metabolic process"/>
    <property type="evidence" value="ECO:0007669"/>
    <property type="project" value="InterPro"/>
</dbReference>
<dbReference type="SUPFAM" id="SSF51011">
    <property type="entry name" value="Glycosyl hydrolase domain"/>
    <property type="match status" value="1"/>
</dbReference>
<dbReference type="SUPFAM" id="SSF49265">
    <property type="entry name" value="Fibronectin type III"/>
    <property type="match status" value="1"/>
</dbReference>
<dbReference type="EMBL" id="JRES01000096">
    <property type="protein sequence ID" value="KNC34133.1"/>
    <property type="molecule type" value="Genomic_DNA"/>
</dbReference>
<dbReference type="GO" id="GO:0003940">
    <property type="term" value="F:L-iduronidase activity"/>
    <property type="evidence" value="ECO:0007669"/>
    <property type="project" value="TreeGrafter"/>
</dbReference>
<dbReference type="InterPro" id="IPR017853">
    <property type="entry name" value="GH"/>
</dbReference>
<keyword evidence="3" id="KW-0378">Hydrolase</keyword>
<evidence type="ECO:0000256" key="4">
    <source>
        <dbReference type="ARBA" id="ARBA00023295"/>
    </source>
</evidence>
<feature type="domain" description="Transposable element P transposase-like C-terminal" evidence="8">
    <location>
        <begin position="158"/>
        <end position="239"/>
    </location>
</feature>
<reference evidence="10 11" key="1">
    <citation type="journal article" date="2015" name="Nat. Commun.">
        <title>Lucilia cuprina genome unlocks parasitic fly biology to underpin future interventions.</title>
        <authorList>
            <person name="Anstead C.A."/>
            <person name="Korhonen P.K."/>
            <person name="Young N.D."/>
            <person name="Hall R.S."/>
            <person name="Jex A.R."/>
            <person name="Murali S.C."/>
            <person name="Hughes D.S."/>
            <person name="Lee S.F."/>
            <person name="Perry T."/>
            <person name="Stroehlein A.J."/>
            <person name="Ansell B.R."/>
            <person name="Breugelmans B."/>
            <person name="Hofmann A."/>
            <person name="Qu J."/>
            <person name="Dugan S."/>
            <person name="Lee S.L."/>
            <person name="Chao H."/>
            <person name="Dinh H."/>
            <person name="Han Y."/>
            <person name="Doddapaneni H.V."/>
            <person name="Worley K.C."/>
            <person name="Muzny D.M."/>
            <person name="Ioannidis P."/>
            <person name="Waterhouse R.M."/>
            <person name="Zdobnov E.M."/>
            <person name="James P.J."/>
            <person name="Bagnall N.H."/>
            <person name="Kotze A.C."/>
            <person name="Gibbs R.A."/>
            <person name="Richards S."/>
            <person name="Batterham P."/>
            <person name="Gasser R.B."/>
        </authorList>
    </citation>
    <scope>NUCLEOTIDE SEQUENCE [LARGE SCALE GENOMIC DNA]</scope>
    <source>
        <strain evidence="10 11">LS</strain>
        <tissue evidence="10">Full body</tissue>
    </source>
</reference>
<feature type="domain" description="Glycosyl hydrolases family 39 N-terminal catalytic" evidence="7">
    <location>
        <begin position="30"/>
        <end position="155"/>
    </location>
</feature>
<dbReference type="Pfam" id="PF12596">
    <property type="entry name" value="Tnp_P_element_C"/>
    <property type="match status" value="1"/>
</dbReference>
<evidence type="ECO:0000259" key="7">
    <source>
        <dbReference type="Pfam" id="PF01229"/>
    </source>
</evidence>
<feature type="signal peptide" evidence="6">
    <location>
        <begin position="1"/>
        <end position="17"/>
    </location>
</feature>
<evidence type="ECO:0000259" key="8">
    <source>
        <dbReference type="Pfam" id="PF12596"/>
    </source>
</evidence>
<dbReference type="PRINTS" id="PR00745">
    <property type="entry name" value="GLHYDRLASE39"/>
</dbReference>
<keyword evidence="4" id="KW-0326">Glycosidase</keyword>
<evidence type="ECO:0000256" key="6">
    <source>
        <dbReference type="SAM" id="SignalP"/>
    </source>
</evidence>
<keyword evidence="2 6" id="KW-0732">Signal</keyword>
<dbReference type="PANTHER" id="PTHR12631:SF8">
    <property type="entry name" value="ALPHA-L-IDURONIDASE"/>
    <property type="match status" value="1"/>
</dbReference>
<dbReference type="STRING" id="7375.A0A0L0CP50"/>
<dbReference type="Proteomes" id="UP000037069">
    <property type="component" value="Unassembled WGS sequence"/>
</dbReference>
<dbReference type="InterPro" id="IPR036116">
    <property type="entry name" value="FN3_sf"/>
</dbReference>
<dbReference type="InterPro" id="IPR051923">
    <property type="entry name" value="Glycosyl_Hydrolase_39"/>
</dbReference>
<dbReference type="InterPro" id="IPR003961">
    <property type="entry name" value="FN3_dom"/>
</dbReference>
<evidence type="ECO:0000256" key="2">
    <source>
        <dbReference type="ARBA" id="ARBA00022729"/>
    </source>
</evidence>
<feature type="chain" id="PRO_5005536387" description="Alpha-L-iduronidase" evidence="6">
    <location>
        <begin position="18"/>
        <end position="754"/>
    </location>
</feature>
<dbReference type="CDD" id="cd00063">
    <property type="entry name" value="FN3"/>
    <property type="match status" value="1"/>
</dbReference>
<comment type="caution">
    <text evidence="10">The sequence shown here is derived from an EMBL/GenBank/DDBJ whole genome shotgun (WGS) entry which is preliminary data.</text>
</comment>
<dbReference type="Pfam" id="PF01229">
    <property type="entry name" value="Glyco_hydro_39"/>
    <property type="match status" value="2"/>
</dbReference>
<dbReference type="AlphaFoldDB" id="A0A0L0CP50"/>
<dbReference type="Pfam" id="PF21200">
    <property type="entry name" value="Glyco_hydro_39_C"/>
    <property type="match status" value="1"/>
</dbReference>
<dbReference type="PROSITE" id="PS01027">
    <property type="entry name" value="GLYCOSYL_HYDROL_F39"/>
    <property type="match status" value="1"/>
</dbReference>
<accession>A0A0L0CP50</accession>
<dbReference type="PANTHER" id="PTHR12631">
    <property type="entry name" value="ALPHA-L-IDURONIDASE"/>
    <property type="match status" value="1"/>
</dbReference>
<evidence type="ECO:0000259" key="9">
    <source>
        <dbReference type="Pfam" id="PF21200"/>
    </source>
</evidence>
<dbReference type="SUPFAM" id="SSF51445">
    <property type="entry name" value="(Trans)glycosidases"/>
    <property type="match status" value="1"/>
</dbReference>
<name>A0A0L0CP50_LUCCU</name>
<comment type="similarity">
    <text evidence="1">Belongs to the glycosyl hydrolase 39 family.</text>
</comment>
<dbReference type="InterPro" id="IPR013783">
    <property type="entry name" value="Ig-like_fold"/>
</dbReference>
<feature type="active site" description="Proton donor" evidence="5">
    <location>
        <position position="294"/>
    </location>
</feature>
<evidence type="ECO:0000256" key="3">
    <source>
        <dbReference type="ARBA" id="ARBA00022801"/>
    </source>
</evidence>
<keyword evidence="11" id="KW-1185">Reference proteome</keyword>
<dbReference type="OMA" id="AYNFSHL"/>
<feature type="domain" description="Alpha-L-iduronidase C-terminal" evidence="9">
    <location>
        <begin position="663"/>
        <end position="752"/>
    </location>
</feature>
<evidence type="ECO:0008006" key="12">
    <source>
        <dbReference type="Google" id="ProtNLM"/>
    </source>
</evidence>
<organism evidence="10 11">
    <name type="scientific">Lucilia cuprina</name>
    <name type="common">Green bottle fly</name>
    <name type="synonym">Australian sheep blowfly</name>
    <dbReference type="NCBI Taxonomy" id="7375"/>
    <lineage>
        <taxon>Eukaryota</taxon>
        <taxon>Metazoa</taxon>
        <taxon>Ecdysozoa</taxon>
        <taxon>Arthropoda</taxon>
        <taxon>Hexapoda</taxon>
        <taxon>Insecta</taxon>
        <taxon>Pterygota</taxon>
        <taxon>Neoptera</taxon>
        <taxon>Endopterygota</taxon>
        <taxon>Diptera</taxon>
        <taxon>Brachycera</taxon>
        <taxon>Muscomorpha</taxon>
        <taxon>Oestroidea</taxon>
        <taxon>Calliphoridae</taxon>
        <taxon>Luciliinae</taxon>
        <taxon>Lucilia</taxon>
    </lineage>
</organism>
<evidence type="ECO:0000313" key="11">
    <source>
        <dbReference type="Proteomes" id="UP000037069"/>
    </source>
</evidence>
<proteinExistence type="inferred from homology"/>
<dbReference type="Gene3D" id="2.60.40.10">
    <property type="entry name" value="Immunoglobulins"/>
    <property type="match status" value="1"/>
</dbReference>
<gene>
    <name evidence="10" type="ORF">FF38_08306</name>
</gene>
<dbReference type="InterPro" id="IPR022242">
    <property type="entry name" value="TNP-like_C"/>
</dbReference>
<evidence type="ECO:0000256" key="5">
    <source>
        <dbReference type="PIRSR" id="PIRSR600514-1"/>
    </source>
</evidence>
<dbReference type="InterPro" id="IPR000514">
    <property type="entry name" value="Glyco_hydro_39"/>
</dbReference>
<feature type="domain" description="Glycosyl hydrolases family 39 N-terminal catalytic" evidence="7">
    <location>
        <begin position="269"/>
        <end position="620"/>
    </location>
</feature>
<dbReference type="Gene3D" id="3.20.20.80">
    <property type="entry name" value="Glycosidases"/>
    <property type="match status" value="2"/>
</dbReference>
<protein>
    <recommendedName>
        <fullName evidence="12">Alpha-L-iduronidase</fullName>
    </recommendedName>
</protein>
<dbReference type="InterPro" id="IPR049166">
    <property type="entry name" value="GH39_cat"/>
</dbReference>
<dbReference type="InterPro" id="IPR049167">
    <property type="entry name" value="GH39_C"/>
</dbReference>
<evidence type="ECO:0000256" key="1">
    <source>
        <dbReference type="ARBA" id="ARBA00008875"/>
    </source>
</evidence>
<dbReference type="Gene3D" id="2.60.40.1500">
    <property type="entry name" value="Glycosyl hydrolase domain, family 39"/>
    <property type="match status" value="1"/>
</dbReference>
<sequence length="754" mass="87352">MASSLMVIVGALSLSNLHRYNYTCDTPYYNFPKFWTNTGLCPAGKIIHDDIKNSLLSDAMQMNLLYISALPTGAITHIRIHWLLELLQFEQYTQSGVPIYDFNVLDKFLMDLDEMNLNPVIEFMANLSNVFLKNPTQNDFYWENLSYQVAKHYLKTGNADCDETDKFLFKKACLQYTNENIEESEEIDEGLENEIEKQADELTSVIENDFDCFEDDALEYVAGYIIQKLKLKNSESENNEEGFTWVNQISKGGLKKPNIAFFNNLKDLENVFRNVNDMFGAKKVLNWRFETWNEPDLRTYNKLNFSVEDYLTYIQSLHFGLKIAGTRPVDSLHIPLRGPAGLFKTRSQHLLCWSVLEFCNEYLESCPIETLTYHRKGSGENASVVLHNSKLLLKRIYEKYPNLQKLPISNDESDPISGWSTPRNFQADVRYAVTIVNIILEHWEAKLTHTLFSKLETISHDNAFLSYHPYEFSQRTLLAHFRMNNTNPPHSQFIQKPVYAALGLMSRLANMASDVLPIKTINDNSINVLKTIDSDIHPLYYSWIIIPTPDPTDDEKIYGIREYIILPQIQVCNNEIYAFIIEYIDQGHTNPFNIWLNSNSPPYPNATIREMMRRQQTPKILKTGILTNTTLTVDLSKFKFPWLMLLRTCSILKPRLKCPQNLILTPVTDNEVLLTWQEIDPASVQCLKTYDVWFRTNNTQPWKKISADWHLPFPSFHFAPSDGINVNGFYKVRGIDIFNNTSLFSTQVQYIEIK</sequence>
<dbReference type="InterPro" id="IPR049165">
    <property type="entry name" value="GH39_as"/>
</dbReference>
<evidence type="ECO:0000313" key="10">
    <source>
        <dbReference type="EMBL" id="KNC34133.1"/>
    </source>
</evidence>